<reference evidence="2 3" key="1">
    <citation type="submission" date="2018-03" db="EMBL/GenBank/DDBJ databases">
        <authorList>
            <person name="Gully D."/>
        </authorList>
    </citation>
    <scope>NUCLEOTIDE SEQUENCE [LARGE SCALE GENOMIC DNA]</scope>
    <source>
        <strain evidence="2">ORS3257</strain>
    </source>
</reference>
<dbReference type="Proteomes" id="UP000246085">
    <property type="component" value="Chromosome BRAD3257"/>
</dbReference>
<accession>A0A2U3Q1K8</accession>
<protein>
    <submittedName>
        <fullName evidence="2">Uncharacterized protein</fullName>
    </submittedName>
</protein>
<evidence type="ECO:0000256" key="1">
    <source>
        <dbReference type="SAM" id="MobiDB-lite"/>
    </source>
</evidence>
<dbReference type="AlphaFoldDB" id="A0A2U3Q1K8"/>
<sequence length="56" mass="6076">MTKLLEKALQAVRRLPADSQDEIACSILALILTSKPRSAASSEEAQVHGTRDPRSD</sequence>
<proteinExistence type="predicted"/>
<gene>
    <name evidence="2" type="ORF">BRAD3257_4226</name>
</gene>
<evidence type="ECO:0000313" key="3">
    <source>
        <dbReference type="Proteomes" id="UP000246085"/>
    </source>
</evidence>
<evidence type="ECO:0000313" key="2">
    <source>
        <dbReference type="EMBL" id="SPP95229.1"/>
    </source>
</evidence>
<feature type="compositionally biased region" description="Basic and acidic residues" evidence="1">
    <location>
        <begin position="45"/>
        <end position="56"/>
    </location>
</feature>
<feature type="compositionally biased region" description="Polar residues" evidence="1">
    <location>
        <begin position="35"/>
        <end position="44"/>
    </location>
</feature>
<dbReference type="EMBL" id="LS398110">
    <property type="protein sequence ID" value="SPP95229.1"/>
    <property type="molecule type" value="Genomic_DNA"/>
</dbReference>
<dbReference type="KEGG" id="bvz:BRAD3257_4226"/>
<feature type="region of interest" description="Disordered" evidence="1">
    <location>
        <begin position="35"/>
        <end position="56"/>
    </location>
</feature>
<organism evidence="2 3">
    <name type="scientific">Bradyrhizobium vignae</name>
    <dbReference type="NCBI Taxonomy" id="1549949"/>
    <lineage>
        <taxon>Bacteria</taxon>
        <taxon>Pseudomonadati</taxon>
        <taxon>Pseudomonadota</taxon>
        <taxon>Alphaproteobacteria</taxon>
        <taxon>Hyphomicrobiales</taxon>
        <taxon>Nitrobacteraceae</taxon>
        <taxon>Bradyrhizobium</taxon>
    </lineage>
</organism>
<name>A0A2U3Q1K8_9BRAD</name>